<evidence type="ECO:0000313" key="8">
    <source>
        <dbReference type="Proteomes" id="UP000663889"/>
    </source>
</evidence>
<reference evidence="6" key="1">
    <citation type="submission" date="2021-02" db="EMBL/GenBank/DDBJ databases">
        <authorList>
            <person name="Nowell W R."/>
        </authorList>
    </citation>
    <scope>NUCLEOTIDE SEQUENCE</scope>
</reference>
<comment type="caution">
    <text evidence="6">The sequence shown here is derived from an EMBL/GenBank/DDBJ whole genome shotgun (WGS) entry which is preliminary data.</text>
</comment>
<accession>A0A814C8X0</accession>
<evidence type="ECO:0000256" key="2">
    <source>
        <dbReference type="ARBA" id="ARBA00022833"/>
    </source>
</evidence>
<organism evidence="6 8">
    <name type="scientific">Rotaria sordida</name>
    <dbReference type="NCBI Taxonomy" id="392033"/>
    <lineage>
        <taxon>Eukaryota</taxon>
        <taxon>Metazoa</taxon>
        <taxon>Spiralia</taxon>
        <taxon>Gnathifera</taxon>
        <taxon>Rotifera</taxon>
        <taxon>Eurotatoria</taxon>
        <taxon>Bdelloidea</taxon>
        <taxon>Philodinida</taxon>
        <taxon>Philodinidae</taxon>
        <taxon>Rotaria</taxon>
    </lineage>
</organism>
<keyword evidence="4" id="KW-0812">Transmembrane</keyword>
<evidence type="ECO:0000259" key="5">
    <source>
        <dbReference type="PROSITE" id="PS50089"/>
    </source>
</evidence>
<dbReference type="PANTHER" id="PTHR22765">
    <property type="entry name" value="RING FINGER AND PROTEASE ASSOCIATED DOMAIN-CONTAINING"/>
    <property type="match status" value="1"/>
</dbReference>
<sequence length="443" mass="54002">MLRWHKQKTSVNVVTKPSLLLSLLIRIHIQRIHDTQYKRLRNVKNIFSYLPICFLGLLLFQCHSRIYNAWIGPFPINLDQFATQFKTYTGLQYDTRHFLSRWFSFDREYFQIELGEDIIDQDMAKAFRIFHGHYPSEKLLYTFNHVRESTIDHYLHKLYVKLPSNEQSHIHRRLPYNFRMFHIRTLRYNLLLHTTIENKYYDRLFLIRDKYLVMLMIDFNEHKAEILRQFDKRSPFKIISIDSIQSVRYYHIVITDDFGSKYIYYPPISCLRNSNTSEWLHQRLIQINDQYRHCCEQAQFRQQQETLLAQQEEYRRHLEVFMEEEAEYQHCNYGYNFDRIWHRIASASPRFIAEFRLKDPQLVAIDQIHIECSLCYEEFRIGQHFTQWPCEARHTFHFDCMLNALRARNTCPICRHPVEAAYLPSREIILRIMATRTIPRFFN</sequence>
<dbReference type="GO" id="GO:0006511">
    <property type="term" value="P:ubiquitin-dependent protein catabolic process"/>
    <property type="evidence" value="ECO:0007669"/>
    <property type="project" value="TreeGrafter"/>
</dbReference>
<dbReference type="InterPro" id="IPR001841">
    <property type="entry name" value="Znf_RING"/>
</dbReference>
<dbReference type="InterPro" id="IPR013083">
    <property type="entry name" value="Znf_RING/FYVE/PHD"/>
</dbReference>
<keyword evidence="1 3" id="KW-0863">Zinc-finger</keyword>
<dbReference type="InterPro" id="IPR051826">
    <property type="entry name" value="E3_ubiquitin-ligase_domain"/>
</dbReference>
<dbReference type="AlphaFoldDB" id="A0A814C8X0"/>
<evidence type="ECO:0000256" key="1">
    <source>
        <dbReference type="ARBA" id="ARBA00022771"/>
    </source>
</evidence>
<dbReference type="Pfam" id="PF13639">
    <property type="entry name" value="zf-RING_2"/>
    <property type="match status" value="1"/>
</dbReference>
<dbReference type="PROSITE" id="PS50089">
    <property type="entry name" value="ZF_RING_2"/>
    <property type="match status" value="1"/>
</dbReference>
<dbReference type="Gene3D" id="3.30.40.10">
    <property type="entry name" value="Zinc/RING finger domain, C3HC4 (zinc finger)"/>
    <property type="match status" value="1"/>
</dbReference>
<evidence type="ECO:0000256" key="4">
    <source>
        <dbReference type="SAM" id="Phobius"/>
    </source>
</evidence>
<feature type="domain" description="RING-type" evidence="5">
    <location>
        <begin position="372"/>
        <end position="415"/>
    </location>
</feature>
<evidence type="ECO:0000313" key="6">
    <source>
        <dbReference type="EMBL" id="CAF0939287.1"/>
    </source>
</evidence>
<name>A0A814C8X0_9BILA</name>
<evidence type="ECO:0000256" key="3">
    <source>
        <dbReference type="PROSITE-ProRule" id="PRU00175"/>
    </source>
</evidence>
<dbReference type="EMBL" id="CAJNOU010000268">
    <property type="protein sequence ID" value="CAF0939287.1"/>
    <property type="molecule type" value="Genomic_DNA"/>
</dbReference>
<dbReference type="Proteomes" id="UP000663889">
    <property type="component" value="Unassembled WGS sequence"/>
</dbReference>
<dbReference type="SUPFAM" id="SSF57850">
    <property type="entry name" value="RING/U-box"/>
    <property type="match status" value="1"/>
</dbReference>
<dbReference type="Proteomes" id="UP000663874">
    <property type="component" value="Unassembled WGS sequence"/>
</dbReference>
<gene>
    <name evidence="7" type="ORF">FNK824_LOCUS18736</name>
    <name evidence="6" type="ORF">SEV965_LOCUS7619</name>
</gene>
<keyword evidence="1 3" id="KW-0479">Metal-binding</keyword>
<evidence type="ECO:0000313" key="7">
    <source>
        <dbReference type="EMBL" id="CAF3865948.1"/>
    </source>
</evidence>
<keyword evidence="4" id="KW-1133">Transmembrane helix</keyword>
<keyword evidence="2" id="KW-0862">Zinc</keyword>
<dbReference type="GO" id="GO:0061630">
    <property type="term" value="F:ubiquitin protein ligase activity"/>
    <property type="evidence" value="ECO:0007669"/>
    <property type="project" value="TreeGrafter"/>
</dbReference>
<dbReference type="PANTHER" id="PTHR22765:SF411">
    <property type="entry name" value="OS02G0248440 PROTEIN"/>
    <property type="match status" value="1"/>
</dbReference>
<feature type="transmembrane region" description="Helical" evidence="4">
    <location>
        <begin position="46"/>
        <end position="67"/>
    </location>
</feature>
<dbReference type="EMBL" id="CAJOBE010003181">
    <property type="protein sequence ID" value="CAF3865948.1"/>
    <property type="molecule type" value="Genomic_DNA"/>
</dbReference>
<proteinExistence type="predicted"/>
<keyword evidence="4" id="KW-0472">Membrane</keyword>
<protein>
    <recommendedName>
        <fullName evidence="5">RING-type domain-containing protein</fullName>
    </recommendedName>
</protein>
<dbReference type="GO" id="GO:0008270">
    <property type="term" value="F:zinc ion binding"/>
    <property type="evidence" value="ECO:0007669"/>
    <property type="project" value="UniProtKB-KW"/>
</dbReference>